<keyword evidence="2" id="KW-1185">Reference proteome</keyword>
<accession>A0A392TVM3</accession>
<name>A0A392TVM3_9FABA</name>
<evidence type="ECO:0000313" key="2">
    <source>
        <dbReference type="Proteomes" id="UP000265520"/>
    </source>
</evidence>
<dbReference type="Proteomes" id="UP000265520">
    <property type="component" value="Unassembled WGS sequence"/>
</dbReference>
<proteinExistence type="predicted"/>
<sequence>MRRIGSASMLHGYSVLCSVPVP</sequence>
<dbReference type="EMBL" id="LXQA010656990">
    <property type="protein sequence ID" value="MCI64487.1"/>
    <property type="molecule type" value="Genomic_DNA"/>
</dbReference>
<feature type="non-terminal residue" evidence="1">
    <location>
        <position position="22"/>
    </location>
</feature>
<comment type="caution">
    <text evidence="1">The sequence shown here is derived from an EMBL/GenBank/DDBJ whole genome shotgun (WGS) entry which is preliminary data.</text>
</comment>
<dbReference type="AlphaFoldDB" id="A0A392TVM3"/>
<protein>
    <submittedName>
        <fullName evidence="1">Uncharacterized protein</fullName>
    </submittedName>
</protein>
<organism evidence="1 2">
    <name type="scientific">Trifolium medium</name>
    <dbReference type="NCBI Taxonomy" id="97028"/>
    <lineage>
        <taxon>Eukaryota</taxon>
        <taxon>Viridiplantae</taxon>
        <taxon>Streptophyta</taxon>
        <taxon>Embryophyta</taxon>
        <taxon>Tracheophyta</taxon>
        <taxon>Spermatophyta</taxon>
        <taxon>Magnoliopsida</taxon>
        <taxon>eudicotyledons</taxon>
        <taxon>Gunneridae</taxon>
        <taxon>Pentapetalae</taxon>
        <taxon>rosids</taxon>
        <taxon>fabids</taxon>
        <taxon>Fabales</taxon>
        <taxon>Fabaceae</taxon>
        <taxon>Papilionoideae</taxon>
        <taxon>50 kb inversion clade</taxon>
        <taxon>NPAAA clade</taxon>
        <taxon>Hologalegina</taxon>
        <taxon>IRL clade</taxon>
        <taxon>Trifolieae</taxon>
        <taxon>Trifolium</taxon>
    </lineage>
</organism>
<evidence type="ECO:0000313" key="1">
    <source>
        <dbReference type="EMBL" id="MCI64487.1"/>
    </source>
</evidence>
<reference evidence="1 2" key="1">
    <citation type="journal article" date="2018" name="Front. Plant Sci.">
        <title>Red Clover (Trifolium pratense) and Zigzag Clover (T. medium) - A Picture of Genomic Similarities and Differences.</title>
        <authorList>
            <person name="Dluhosova J."/>
            <person name="Istvanek J."/>
            <person name="Nedelnik J."/>
            <person name="Repkova J."/>
        </authorList>
    </citation>
    <scope>NUCLEOTIDE SEQUENCE [LARGE SCALE GENOMIC DNA]</scope>
    <source>
        <strain evidence="2">cv. 10/8</strain>
        <tissue evidence="1">Leaf</tissue>
    </source>
</reference>